<dbReference type="RefSeq" id="WP_150876235.1">
    <property type="nucleotide sequence ID" value="NZ_VTWS01000002.1"/>
</dbReference>
<comment type="similarity">
    <text evidence="2">Belongs to the UPF0702 family.</text>
</comment>
<gene>
    <name evidence="9" type="ORF">F0P93_10125</name>
</gene>
<dbReference type="AlphaFoldDB" id="A0A5N1JHQ3"/>
<evidence type="ECO:0000256" key="2">
    <source>
        <dbReference type="ARBA" id="ARBA00006448"/>
    </source>
</evidence>
<evidence type="ECO:0000256" key="4">
    <source>
        <dbReference type="ARBA" id="ARBA00022692"/>
    </source>
</evidence>
<dbReference type="GO" id="GO:0005886">
    <property type="term" value="C:plasma membrane"/>
    <property type="evidence" value="ECO:0007669"/>
    <property type="project" value="UniProtKB-SubCell"/>
</dbReference>
<dbReference type="Gene3D" id="3.30.240.20">
    <property type="entry name" value="bsu07140 like domains"/>
    <property type="match status" value="1"/>
</dbReference>
<dbReference type="Proteomes" id="UP000326344">
    <property type="component" value="Unassembled WGS sequence"/>
</dbReference>
<sequence>MSNEEPIQAFDWQRMLLHDFPLSYLGEVALRTFVMFLILLTALKVSGKREVKQLSVFELVLVIGLGSAAGDPMFYHDVPLLAAAVVFVVMMGSYKFFTRLSDKSTPVREFLEGKPVYVIENGCILVQNFDDEDLGLDELFAELRLAGVEHLGQVRTAILEHNGEVSIFQFKDDDVKPGLPILPHKLKESVDTLSEAGHYACCQCGQVVEYGQSPISTCQRCDHRRWVRAEGNSDR</sequence>
<evidence type="ECO:0000313" key="9">
    <source>
        <dbReference type="EMBL" id="KAA9354935.1"/>
    </source>
</evidence>
<evidence type="ECO:0000256" key="7">
    <source>
        <dbReference type="SAM" id="Phobius"/>
    </source>
</evidence>
<keyword evidence="3" id="KW-1003">Cell membrane</keyword>
<keyword evidence="5 7" id="KW-1133">Transmembrane helix</keyword>
<reference evidence="9 10" key="1">
    <citation type="submission" date="2019-09" db="EMBL/GenBank/DDBJ databases">
        <title>Genome Sequence of Larkinella sp MA1.</title>
        <authorList>
            <person name="Srinivasan S."/>
        </authorList>
    </citation>
    <scope>NUCLEOTIDE SEQUENCE [LARGE SCALE GENOMIC DNA]</scope>
    <source>
        <strain evidence="9 10">MA1</strain>
    </source>
</reference>
<feature type="domain" description="YetF C-terminal" evidence="8">
    <location>
        <begin position="103"/>
        <end position="175"/>
    </location>
</feature>
<evidence type="ECO:0000259" key="8">
    <source>
        <dbReference type="Pfam" id="PF04239"/>
    </source>
</evidence>
<name>A0A5N1JHQ3_9BACT</name>
<keyword evidence="4 7" id="KW-0812">Transmembrane</keyword>
<accession>A0A5N1JHQ3</accession>
<dbReference type="PANTHER" id="PTHR34582:SF6">
    <property type="entry name" value="UPF0702 TRANSMEMBRANE PROTEIN YCAP"/>
    <property type="match status" value="1"/>
</dbReference>
<feature type="transmembrane region" description="Helical" evidence="7">
    <location>
        <begin position="80"/>
        <end position="97"/>
    </location>
</feature>
<evidence type="ECO:0000256" key="1">
    <source>
        <dbReference type="ARBA" id="ARBA00004651"/>
    </source>
</evidence>
<comment type="subcellular location">
    <subcellularLocation>
        <location evidence="1">Cell membrane</location>
        <topology evidence="1">Multi-pass membrane protein</topology>
    </subcellularLocation>
</comment>
<proteinExistence type="inferred from homology"/>
<feature type="transmembrane region" description="Helical" evidence="7">
    <location>
        <begin position="55"/>
        <end position="74"/>
    </location>
</feature>
<organism evidence="9 10">
    <name type="scientific">Larkinella humicola</name>
    <dbReference type="NCBI Taxonomy" id="2607654"/>
    <lineage>
        <taxon>Bacteria</taxon>
        <taxon>Pseudomonadati</taxon>
        <taxon>Bacteroidota</taxon>
        <taxon>Cytophagia</taxon>
        <taxon>Cytophagales</taxon>
        <taxon>Spirosomataceae</taxon>
        <taxon>Larkinella</taxon>
    </lineage>
</organism>
<feature type="transmembrane region" description="Helical" evidence="7">
    <location>
        <begin position="22"/>
        <end position="43"/>
    </location>
</feature>
<dbReference type="PANTHER" id="PTHR34582">
    <property type="entry name" value="UPF0702 TRANSMEMBRANE PROTEIN YCAP"/>
    <property type="match status" value="1"/>
</dbReference>
<dbReference type="Pfam" id="PF04239">
    <property type="entry name" value="DUF421"/>
    <property type="match status" value="1"/>
</dbReference>
<evidence type="ECO:0000256" key="6">
    <source>
        <dbReference type="ARBA" id="ARBA00023136"/>
    </source>
</evidence>
<evidence type="ECO:0000256" key="3">
    <source>
        <dbReference type="ARBA" id="ARBA00022475"/>
    </source>
</evidence>
<evidence type="ECO:0000313" key="10">
    <source>
        <dbReference type="Proteomes" id="UP000326344"/>
    </source>
</evidence>
<keyword evidence="10" id="KW-1185">Reference proteome</keyword>
<dbReference type="EMBL" id="VTWS01000002">
    <property type="protein sequence ID" value="KAA9354935.1"/>
    <property type="molecule type" value="Genomic_DNA"/>
</dbReference>
<dbReference type="InterPro" id="IPR023090">
    <property type="entry name" value="UPF0702_alpha/beta_dom_sf"/>
</dbReference>
<keyword evidence="6 7" id="KW-0472">Membrane</keyword>
<dbReference type="InterPro" id="IPR007353">
    <property type="entry name" value="DUF421"/>
</dbReference>
<comment type="caution">
    <text evidence="9">The sequence shown here is derived from an EMBL/GenBank/DDBJ whole genome shotgun (WGS) entry which is preliminary data.</text>
</comment>
<evidence type="ECO:0000256" key="5">
    <source>
        <dbReference type="ARBA" id="ARBA00022989"/>
    </source>
</evidence>
<protein>
    <submittedName>
        <fullName evidence="9">DUF421 domain-containing protein</fullName>
    </submittedName>
</protein>